<dbReference type="Gene3D" id="3.30.2310.20">
    <property type="entry name" value="RelE-like"/>
    <property type="match status" value="1"/>
</dbReference>
<evidence type="ECO:0000313" key="3">
    <source>
        <dbReference type="EMBL" id="PZN77662.1"/>
    </source>
</evidence>
<evidence type="ECO:0000256" key="1">
    <source>
        <dbReference type="ARBA" id="ARBA00006226"/>
    </source>
</evidence>
<dbReference type="InterPro" id="IPR007712">
    <property type="entry name" value="RelE/ParE_toxin"/>
</dbReference>
<accession>A0A2W4R0U5</accession>
<keyword evidence="2" id="KW-1277">Toxin-antitoxin system</keyword>
<dbReference type="Proteomes" id="UP000249396">
    <property type="component" value="Unassembled WGS sequence"/>
</dbReference>
<organism evidence="3 4">
    <name type="scientific">Candidatus Methylumidiphilus alinenensis</name>
    <dbReference type="NCBI Taxonomy" id="2202197"/>
    <lineage>
        <taxon>Bacteria</taxon>
        <taxon>Pseudomonadati</taxon>
        <taxon>Pseudomonadota</taxon>
        <taxon>Gammaproteobacteria</taxon>
        <taxon>Methylococcales</taxon>
        <taxon>Candidatus Methylumidiphilus</taxon>
    </lineage>
</organism>
<comment type="similarity">
    <text evidence="1">Belongs to the RelE toxin family.</text>
</comment>
<evidence type="ECO:0000256" key="2">
    <source>
        <dbReference type="ARBA" id="ARBA00022649"/>
    </source>
</evidence>
<dbReference type="PANTHER" id="PTHR33755">
    <property type="entry name" value="TOXIN PARE1-RELATED"/>
    <property type="match status" value="1"/>
</dbReference>
<evidence type="ECO:0000313" key="4">
    <source>
        <dbReference type="Proteomes" id="UP000249396"/>
    </source>
</evidence>
<dbReference type="PANTHER" id="PTHR33755:SF8">
    <property type="entry name" value="TOXIN PARE2"/>
    <property type="match status" value="1"/>
</dbReference>
<protein>
    <submittedName>
        <fullName evidence="3">Plasmid stabilization protein</fullName>
    </submittedName>
</protein>
<proteinExistence type="inferred from homology"/>
<dbReference type="Pfam" id="PF05016">
    <property type="entry name" value="ParE_toxin"/>
    <property type="match status" value="1"/>
</dbReference>
<comment type="caution">
    <text evidence="3">The sequence shown here is derived from an EMBL/GenBank/DDBJ whole genome shotgun (WGS) entry which is preliminary data.</text>
</comment>
<dbReference type="InterPro" id="IPR035093">
    <property type="entry name" value="RelE/ParE_toxin_dom_sf"/>
</dbReference>
<sequence length="97" mass="11575">MMILFWNEEALREADAAAAFYQNKQSGLGKRFLENLEDAASRIARSPYLYRKIEDNMRKCKLPHFPYAVIYRIRHESIEIIAVIHLRQSPGYWKFRI</sequence>
<reference evidence="3 4" key="1">
    <citation type="journal article" date="2018" name="Aquat. Microb. Ecol.">
        <title>Gammaproteobacterial methanotrophs dominate.</title>
        <authorList>
            <person name="Rissanen A.J."/>
            <person name="Saarenheimo J."/>
            <person name="Tiirola M."/>
            <person name="Peura S."/>
            <person name="Aalto S.L."/>
            <person name="Karvinen A."/>
            <person name="Nykanen H."/>
        </authorList>
    </citation>
    <scope>NUCLEOTIDE SEQUENCE [LARGE SCALE GENOMIC DNA]</scope>
    <source>
        <strain evidence="3">AMbin10</strain>
    </source>
</reference>
<gene>
    <name evidence="3" type="ORF">DM484_14265</name>
</gene>
<dbReference type="EMBL" id="QJPH01000332">
    <property type="protein sequence ID" value="PZN77662.1"/>
    <property type="molecule type" value="Genomic_DNA"/>
</dbReference>
<dbReference type="InterPro" id="IPR051803">
    <property type="entry name" value="TA_system_RelE-like_toxin"/>
</dbReference>
<name>A0A2W4R0U5_9GAMM</name>
<dbReference type="AlphaFoldDB" id="A0A2W4R0U5"/>